<reference evidence="4" key="1">
    <citation type="submission" date="2021-01" db="EMBL/GenBank/DDBJ databases">
        <title>Fulvivirga kasyanovii gen. nov., sp nov., a novel member of the phylum Bacteroidetes isolated from seawater in a mussel farm.</title>
        <authorList>
            <person name="Zhao L.-H."/>
            <person name="Wang Z.-J."/>
        </authorList>
    </citation>
    <scope>NUCLEOTIDE SEQUENCE</scope>
    <source>
        <strain evidence="4">2943</strain>
    </source>
</reference>
<gene>
    <name evidence="4" type="ORF">JL102_13405</name>
</gene>
<protein>
    <submittedName>
        <fullName evidence="4">DUF4129 domain-containing protein</fullName>
    </submittedName>
</protein>
<evidence type="ECO:0000256" key="1">
    <source>
        <dbReference type="SAM" id="Phobius"/>
    </source>
</evidence>
<accession>A0A937FAY3</accession>
<dbReference type="Proteomes" id="UP000659388">
    <property type="component" value="Unassembled WGS sequence"/>
</dbReference>
<keyword evidence="2" id="KW-0732">Signal</keyword>
<feature type="chain" id="PRO_5037759139" evidence="2">
    <location>
        <begin position="22"/>
        <end position="242"/>
    </location>
</feature>
<keyword evidence="1" id="KW-1133">Transmembrane helix</keyword>
<evidence type="ECO:0000313" key="5">
    <source>
        <dbReference type="Proteomes" id="UP000659388"/>
    </source>
</evidence>
<evidence type="ECO:0000313" key="4">
    <source>
        <dbReference type="EMBL" id="MBL3657138.1"/>
    </source>
</evidence>
<sequence length="242" mass="28312">MNLKYLYIFLAIIFFAPCTYAQESTTFDRETWADITKDIDYNGADSENTRTKEGRGNEGLEREKAIEFEESTPSSGSFSLPSFGGQIFQFIMIIVFVALLAFLIYKILGGQLGMSNPKNKKDRGEAVTIEDLEEKLMESDLMRWLKKAVSEKNYKLALRIYYLMIIKELAQRGLIKWKKEKTNLEYLMEMRDHSTHGQFEELTGIYQLVWYGDKEVGDKYLIEMSHKFKAYFQYLNNREAHD</sequence>
<feature type="transmembrane region" description="Helical" evidence="1">
    <location>
        <begin position="87"/>
        <end position="108"/>
    </location>
</feature>
<evidence type="ECO:0000256" key="2">
    <source>
        <dbReference type="SAM" id="SignalP"/>
    </source>
</evidence>
<dbReference type="InterPro" id="IPR025403">
    <property type="entry name" value="TgpA-like_C"/>
</dbReference>
<organism evidence="4 5">
    <name type="scientific">Fulvivirga sediminis</name>
    <dbReference type="NCBI Taxonomy" id="2803949"/>
    <lineage>
        <taxon>Bacteria</taxon>
        <taxon>Pseudomonadati</taxon>
        <taxon>Bacteroidota</taxon>
        <taxon>Cytophagia</taxon>
        <taxon>Cytophagales</taxon>
        <taxon>Fulvivirgaceae</taxon>
        <taxon>Fulvivirga</taxon>
    </lineage>
</organism>
<comment type="caution">
    <text evidence="4">The sequence shown here is derived from an EMBL/GenBank/DDBJ whole genome shotgun (WGS) entry which is preliminary data.</text>
</comment>
<dbReference type="EMBL" id="JAESIY010000007">
    <property type="protein sequence ID" value="MBL3657138.1"/>
    <property type="molecule type" value="Genomic_DNA"/>
</dbReference>
<keyword evidence="5" id="KW-1185">Reference proteome</keyword>
<dbReference type="AlphaFoldDB" id="A0A937FAY3"/>
<feature type="signal peptide" evidence="2">
    <location>
        <begin position="1"/>
        <end position="21"/>
    </location>
</feature>
<evidence type="ECO:0000259" key="3">
    <source>
        <dbReference type="Pfam" id="PF13559"/>
    </source>
</evidence>
<name>A0A937FAY3_9BACT</name>
<keyword evidence="1" id="KW-0812">Transmembrane</keyword>
<keyword evidence="1" id="KW-0472">Membrane</keyword>
<dbReference type="Pfam" id="PF13559">
    <property type="entry name" value="DUF4129"/>
    <property type="match status" value="1"/>
</dbReference>
<dbReference type="RefSeq" id="WP_202244932.1">
    <property type="nucleotide sequence ID" value="NZ_JAESIY010000007.1"/>
</dbReference>
<feature type="domain" description="Protein-glutamine gamma-glutamyltransferase-like C-terminal" evidence="3">
    <location>
        <begin position="162"/>
        <end position="217"/>
    </location>
</feature>
<proteinExistence type="predicted"/>